<reference evidence="2 3" key="2">
    <citation type="submission" date="2018-11" db="EMBL/GenBank/DDBJ databases">
        <authorList>
            <consortium name="Pathogen Informatics"/>
        </authorList>
    </citation>
    <scope>NUCLEOTIDE SEQUENCE [LARGE SCALE GENOMIC DNA]</scope>
</reference>
<keyword evidence="3" id="KW-1185">Reference proteome</keyword>
<dbReference type="Proteomes" id="UP000271162">
    <property type="component" value="Unassembled WGS sequence"/>
</dbReference>
<evidence type="ECO:0000313" key="2">
    <source>
        <dbReference type="EMBL" id="VDL71650.1"/>
    </source>
</evidence>
<sequence>MPMTAVPSPARKAISKDGKPEIKTPATTAHAPMTRSGAGNADACTPVVFNIRAGTPVSVNVVENSKIKVGRAIPIADNTADVNPFRQLQRPIPLERLRSHESELGLNSLAAHTQSFSLR</sequence>
<evidence type="ECO:0000313" key="4">
    <source>
        <dbReference type="WBParaSite" id="NBR_0000806001-mRNA-1"/>
    </source>
</evidence>
<dbReference type="WBParaSite" id="NBR_0000806001-mRNA-1">
    <property type="protein sequence ID" value="NBR_0000806001-mRNA-1"/>
    <property type="gene ID" value="NBR_0000806001"/>
</dbReference>
<gene>
    <name evidence="2" type="ORF">NBR_LOCUS8061</name>
</gene>
<evidence type="ECO:0000256" key="1">
    <source>
        <dbReference type="SAM" id="MobiDB-lite"/>
    </source>
</evidence>
<reference evidence="4" key="1">
    <citation type="submission" date="2017-02" db="UniProtKB">
        <authorList>
            <consortium name="WormBaseParasite"/>
        </authorList>
    </citation>
    <scope>IDENTIFICATION</scope>
</reference>
<dbReference type="AlphaFoldDB" id="A0A0N4XYB3"/>
<protein>
    <submittedName>
        <fullName evidence="4">EKA-like protein</fullName>
    </submittedName>
</protein>
<accession>A0A0N4XYB3</accession>
<feature type="region of interest" description="Disordered" evidence="1">
    <location>
        <begin position="1"/>
        <end position="41"/>
    </location>
</feature>
<name>A0A0N4XYB3_NIPBR</name>
<proteinExistence type="predicted"/>
<dbReference type="EMBL" id="UYSL01019959">
    <property type="protein sequence ID" value="VDL71650.1"/>
    <property type="molecule type" value="Genomic_DNA"/>
</dbReference>
<organism evidence="4">
    <name type="scientific">Nippostrongylus brasiliensis</name>
    <name type="common">Rat hookworm</name>
    <dbReference type="NCBI Taxonomy" id="27835"/>
    <lineage>
        <taxon>Eukaryota</taxon>
        <taxon>Metazoa</taxon>
        <taxon>Ecdysozoa</taxon>
        <taxon>Nematoda</taxon>
        <taxon>Chromadorea</taxon>
        <taxon>Rhabditida</taxon>
        <taxon>Rhabditina</taxon>
        <taxon>Rhabditomorpha</taxon>
        <taxon>Strongyloidea</taxon>
        <taxon>Heligmosomidae</taxon>
        <taxon>Nippostrongylus</taxon>
    </lineage>
</organism>
<evidence type="ECO:0000313" key="3">
    <source>
        <dbReference type="Proteomes" id="UP000271162"/>
    </source>
</evidence>